<protein>
    <submittedName>
        <fullName evidence="4">Alpha/Beta hydrolase protein</fullName>
    </submittedName>
</protein>
<evidence type="ECO:0000256" key="2">
    <source>
        <dbReference type="ARBA" id="ARBA00022801"/>
    </source>
</evidence>
<keyword evidence="2 4" id="KW-0378">Hydrolase</keyword>
<dbReference type="Proteomes" id="UP001610563">
    <property type="component" value="Unassembled WGS sequence"/>
</dbReference>
<name>A0ABR4FUV9_9EURO</name>
<dbReference type="Gene3D" id="3.40.50.1820">
    <property type="entry name" value="alpha/beta hydrolase"/>
    <property type="match status" value="1"/>
</dbReference>
<gene>
    <name evidence="4" type="ORF">BJX66DRAFT_346387</name>
</gene>
<sequence length="392" mass="45155">MAEPLIKPFKVDIPKTEVDRLKAKLNDTRLPGRSIVPDAGTKYGPTYEWASNLYEAWKNDFDWYTVQEEINAFPHYTTEIEDMTIHFLHAKAPQRSNSDSKPAIPLLMIHGWPGSFWEFSQVWRPLSQPDSQHDDLTFDVVVPSLPGFCWSSWPPRAEWTLKDTARIFDTLMHRLGYDTYMVQCGDWGQFVGRELGAQYTESCKVVHLNFAPSPLPEGVEYTEREKAVAARVDDWVENHIGYAVCMRTRPHTIGLALHDNPLGILMWVGEKYNEAADPTTQKTPFWTKAIRTTASLYYFTGCIMPSMLTYYENVRHHEFAEYAMRPENRIQVPFGYTSFFWDTEPSSKRAVERTGNLVFYNERNDGGHFAALEHPTGLMEDVRALAGQHWGK</sequence>
<reference evidence="4 5" key="1">
    <citation type="submission" date="2024-07" db="EMBL/GenBank/DDBJ databases">
        <title>Section-level genome sequencing and comparative genomics of Aspergillus sections Usti and Cavernicolus.</title>
        <authorList>
            <consortium name="Lawrence Berkeley National Laboratory"/>
            <person name="Nybo J.L."/>
            <person name="Vesth T.C."/>
            <person name="Theobald S."/>
            <person name="Frisvad J.C."/>
            <person name="Larsen T.O."/>
            <person name="Kjaerboelling I."/>
            <person name="Rothschild-Mancinelli K."/>
            <person name="Lyhne E.K."/>
            <person name="Kogle M.E."/>
            <person name="Barry K."/>
            <person name="Clum A."/>
            <person name="Na H."/>
            <person name="Ledsgaard L."/>
            <person name="Lin J."/>
            <person name="Lipzen A."/>
            <person name="Kuo A."/>
            <person name="Riley R."/>
            <person name="Mondo S."/>
            <person name="Labutti K."/>
            <person name="Haridas S."/>
            <person name="Pangalinan J."/>
            <person name="Salamov A.A."/>
            <person name="Simmons B.A."/>
            <person name="Magnuson J.K."/>
            <person name="Chen J."/>
            <person name="Drula E."/>
            <person name="Henrissat B."/>
            <person name="Wiebenga A."/>
            <person name="Lubbers R.J."/>
            <person name="Gomes A.C."/>
            <person name="Makela M.R."/>
            <person name="Stajich J."/>
            <person name="Grigoriev I.V."/>
            <person name="Mortensen U.H."/>
            <person name="De Vries R.P."/>
            <person name="Baker S.E."/>
            <person name="Andersen M.R."/>
        </authorList>
    </citation>
    <scope>NUCLEOTIDE SEQUENCE [LARGE SCALE GENOMIC DNA]</scope>
    <source>
        <strain evidence="4 5">CBS 209.92</strain>
    </source>
</reference>
<keyword evidence="5" id="KW-1185">Reference proteome</keyword>
<dbReference type="PANTHER" id="PTHR21661:SF79">
    <property type="entry name" value="EPOXIDE HYDROLASE"/>
    <property type="match status" value="1"/>
</dbReference>
<comment type="similarity">
    <text evidence="1">Belongs to the peptidase S33 family.</text>
</comment>
<dbReference type="SUPFAM" id="SSF53474">
    <property type="entry name" value="alpha/beta-Hydrolases"/>
    <property type="match status" value="1"/>
</dbReference>
<dbReference type="GO" id="GO:0016787">
    <property type="term" value="F:hydrolase activity"/>
    <property type="evidence" value="ECO:0007669"/>
    <property type="project" value="UniProtKB-KW"/>
</dbReference>
<organism evidence="4 5">
    <name type="scientific">Aspergillus keveii</name>
    <dbReference type="NCBI Taxonomy" id="714993"/>
    <lineage>
        <taxon>Eukaryota</taxon>
        <taxon>Fungi</taxon>
        <taxon>Dikarya</taxon>
        <taxon>Ascomycota</taxon>
        <taxon>Pezizomycotina</taxon>
        <taxon>Eurotiomycetes</taxon>
        <taxon>Eurotiomycetidae</taxon>
        <taxon>Eurotiales</taxon>
        <taxon>Aspergillaceae</taxon>
        <taxon>Aspergillus</taxon>
        <taxon>Aspergillus subgen. Nidulantes</taxon>
    </lineage>
</organism>
<dbReference type="PANTHER" id="PTHR21661">
    <property type="entry name" value="EPOXIDE HYDROLASE 1-RELATED"/>
    <property type="match status" value="1"/>
</dbReference>
<accession>A0ABR4FUV9</accession>
<evidence type="ECO:0000256" key="1">
    <source>
        <dbReference type="ARBA" id="ARBA00010088"/>
    </source>
</evidence>
<feature type="domain" description="Epoxide hydrolase N-terminal" evidence="3">
    <location>
        <begin position="6"/>
        <end position="119"/>
    </location>
</feature>
<dbReference type="Pfam" id="PF06441">
    <property type="entry name" value="EHN"/>
    <property type="match status" value="1"/>
</dbReference>
<dbReference type="InterPro" id="IPR029058">
    <property type="entry name" value="AB_hydrolase_fold"/>
</dbReference>
<evidence type="ECO:0000313" key="4">
    <source>
        <dbReference type="EMBL" id="KAL2787050.1"/>
    </source>
</evidence>
<dbReference type="InterPro" id="IPR016292">
    <property type="entry name" value="Epoxide_hydrolase"/>
</dbReference>
<evidence type="ECO:0000259" key="3">
    <source>
        <dbReference type="Pfam" id="PF06441"/>
    </source>
</evidence>
<dbReference type="PIRSF" id="PIRSF001112">
    <property type="entry name" value="Epoxide_hydrolase"/>
    <property type="match status" value="1"/>
</dbReference>
<evidence type="ECO:0000313" key="5">
    <source>
        <dbReference type="Proteomes" id="UP001610563"/>
    </source>
</evidence>
<dbReference type="InterPro" id="IPR000639">
    <property type="entry name" value="Epox_hydrolase-like"/>
</dbReference>
<dbReference type="PRINTS" id="PR00412">
    <property type="entry name" value="EPOXHYDRLASE"/>
</dbReference>
<dbReference type="EMBL" id="JBFTWV010000104">
    <property type="protein sequence ID" value="KAL2787050.1"/>
    <property type="molecule type" value="Genomic_DNA"/>
</dbReference>
<proteinExistence type="inferred from homology"/>
<dbReference type="InterPro" id="IPR010497">
    <property type="entry name" value="Epoxide_hydro_N"/>
</dbReference>
<comment type="caution">
    <text evidence="4">The sequence shown here is derived from an EMBL/GenBank/DDBJ whole genome shotgun (WGS) entry which is preliminary data.</text>
</comment>